<dbReference type="eggNOG" id="COG1359">
    <property type="taxonomic scope" value="Bacteria"/>
</dbReference>
<dbReference type="RefSeq" id="WP_013960620.1">
    <property type="nucleotide sequence ID" value="NC_015730.1"/>
</dbReference>
<dbReference type="OrthoDB" id="9812754at2"/>
<dbReference type="GO" id="GO:0005829">
    <property type="term" value="C:cytosol"/>
    <property type="evidence" value="ECO:0007669"/>
    <property type="project" value="TreeGrafter"/>
</dbReference>
<dbReference type="GO" id="GO:0004497">
    <property type="term" value="F:monooxygenase activity"/>
    <property type="evidence" value="ECO:0007669"/>
    <property type="project" value="UniProtKB-KW"/>
</dbReference>
<gene>
    <name evidence="2" type="ordered locus">RLO149_c006510</name>
</gene>
<name>F7ZK56_ROSLO</name>
<dbReference type="STRING" id="391595.RLO149_c006510"/>
<proteinExistence type="predicted"/>
<keyword evidence="3" id="KW-1185">Reference proteome</keyword>
<evidence type="ECO:0000313" key="2">
    <source>
        <dbReference type="EMBL" id="AEI92679.1"/>
    </source>
</evidence>
<dbReference type="PROSITE" id="PS51725">
    <property type="entry name" value="ABM"/>
    <property type="match status" value="1"/>
</dbReference>
<dbReference type="KEGG" id="rli:RLO149_c006510"/>
<sequence>MFAVTVTFSLKAGRAEKFMPLMYENARASLENEVGCLQFDVATDSARPEEVFLYEIYSDAAAFDAHLRTAHFQAFDTATGDMIAAKDIKTYRSVVQ</sequence>
<dbReference type="InterPro" id="IPR050744">
    <property type="entry name" value="AI-2_Isomerase_LsrG"/>
</dbReference>
<dbReference type="PANTHER" id="PTHR33336">
    <property type="entry name" value="QUINOL MONOOXYGENASE YGIN-RELATED"/>
    <property type="match status" value="1"/>
</dbReference>
<dbReference type="Pfam" id="PF03992">
    <property type="entry name" value="ABM"/>
    <property type="match status" value="1"/>
</dbReference>
<reference evidence="2 3" key="1">
    <citation type="journal article" date="2011" name="BMC Genomics">
        <title>Comparative genome analysis and genome-guided physiological analysis of Roseobacter litoralis.</title>
        <authorList>
            <person name="Kalhoefer D."/>
            <person name="Thole S."/>
            <person name="Voget S."/>
            <person name="Lehmann R."/>
            <person name="Liesegang H."/>
            <person name="Wollher A."/>
            <person name="Daniel R."/>
            <person name="Simon M."/>
            <person name="Brinkhoff T."/>
        </authorList>
    </citation>
    <scope>NUCLEOTIDE SEQUENCE [LARGE SCALE GENOMIC DNA]</scope>
    <source>
        <strain evidence="3">ATCC 49566 / DSM 6996 / JCM 21268 / NBRC 15278 / OCh 149</strain>
    </source>
</reference>
<protein>
    <submittedName>
        <fullName evidence="2">Antibiotic biosynthesis monooxygenase-like protein</fullName>
    </submittedName>
</protein>
<dbReference type="EMBL" id="CP002623">
    <property type="protein sequence ID" value="AEI92679.1"/>
    <property type="molecule type" value="Genomic_DNA"/>
</dbReference>
<feature type="domain" description="ABM" evidence="1">
    <location>
        <begin position="2"/>
        <end position="95"/>
    </location>
</feature>
<evidence type="ECO:0000259" key="1">
    <source>
        <dbReference type="PROSITE" id="PS51725"/>
    </source>
</evidence>
<dbReference type="AlphaFoldDB" id="F7ZK56"/>
<evidence type="ECO:0000313" key="3">
    <source>
        <dbReference type="Proteomes" id="UP000001353"/>
    </source>
</evidence>
<dbReference type="SUPFAM" id="SSF54909">
    <property type="entry name" value="Dimeric alpha+beta barrel"/>
    <property type="match status" value="1"/>
</dbReference>
<dbReference type="PANTHER" id="PTHR33336:SF1">
    <property type="entry name" value="(4S)-4-HYDROXY-5-PHOSPHONOOXYPENTANE-2,3-DIONE ISOMERASE"/>
    <property type="match status" value="1"/>
</dbReference>
<dbReference type="Proteomes" id="UP000001353">
    <property type="component" value="Chromosome"/>
</dbReference>
<dbReference type="InterPro" id="IPR011008">
    <property type="entry name" value="Dimeric_a/b-barrel"/>
</dbReference>
<dbReference type="HOGENOM" id="CLU_131496_3_2_5"/>
<dbReference type="InterPro" id="IPR007138">
    <property type="entry name" value="ABM_dom"/>
</dbReference>
<accession>F7ZK56</accession>
<dbReference type="Gene3D" id="3.30.70.100">
    <property type="match status" value="1"/>
</dbReference>
<organism evidence="2 3">
    <name type="scientific">Roseobacter litoralis (strain ATCC 49566 / DSM 6996 / JCM 21268 / NBRC 15278 / OCh 149)</name>
    <dbReference type="NCBI Taxonomy" id="391595"/>
    <lineage>
        <taxon>Bacteria</taxon>
        <taxon>Pseudomonadati</taxon>
        <taxon>Pseudomonadota</taxon>
        <taxon>Alphaproteobacteria</taxon>
        <taxon>Rhodobacterales</taxon>
        <taxon>Roseobacteraceae</taxon>
        <taxon>Roseobacter</taxon>
    </lineage>
</organism>